<evidence type="ECO:0000259" key="7">
    <source>
        <dbReference type="PROSITE" id="PS50893"/>
    </source>
</evidence>
<evidence type="ECO:0000256" key="5">
    <source>
        <dbReference type="ARBA" id="ARBA00022967"/>
    </source>
</evidence>
<protein>
    <submittedName>
        <fullName evidence="8">Heme ABC transporter ATP-binding protein</fullName>
    </submittedName>
</protein>
<dbReference type="PROSITE" id="PS00211">
    <property type="entry name" value="ABC_TRANSPORTER_1"/>
    <property type="match status" value="1"/>
</dbReference>
<keyword evidence="4 8" id="KW-0067">ATP-binding</keyword>
<dbReference type="Gene3D" id="3.40.50.300">
    <property type="entry name" value="P-loop containing nucleotide triphosphate hydrolases"/>
    <property type="match status" value="1"/>
</dbReference>
<accession>A0ABW4JTT9</accession>
<keyword evidence="3" id="KW-0547">Nucleotide-binding</keyword>
<evidence type="ECO:0000313" key="8">
    <source>
        <dbReference type="EMBL" id="MFD1694088.1"/>
    </source>
</evidence>
<dbReference type="NCBIfam" id="NF010068">
    <property type="entry name" value="PRK13548.1"/>
    <property type="match status" value="1"/>
</dbReference>
<dbReference type="SMART" id="SM00382">
    <property type="entry name" value="AAA"/>
    <property type="match status" value="1"/>
</dbReference>
<proteinExistence type="inferred from homology"/>
<name>A0ABW4JTT9_9HYPH</name>
<evidence type="ECO:0000256" key="1">
    <source>
        <dbReference type="ARBA" id="ARBA00005417"/>
    </source>
</evidence>
<evidence type="ECO:0000313" key="9">
    <source>
        <dbReference type="Proteomes" id="UP001597327"/>
    </source>
</evidence>
<dbReference type="GO" id="GO:0005524">
    <property type="term" value="F:ATP binding"/>
    <property type="evidence" value="ECO:0007669"/>
    <property type="project" value="UniProtKB-KW"/>
</dbReference>
<gene>
    <name evidence="8" type="ORF">ACFSC7_01040</name>
</gene>
<keyword evidence="5" id="KW-1278">Translocase</keyword>
<evidence type="ECO:0000256" key="4">
    <source>
        <dbReference type="ARBA" id="ARBA00022840"/>
    </source>
</evidence>
<dbReference type="PROSITE" id="PS50893">
    <property type="entry name" value="ABC_TRANSPORTER_2"/>
    <property type="match status" value="1"/>
</dbReference>
<evidence type="ECO:0000256" key="2">
    <source>
        <dbReference type="ARBA" id="ARBA00022448"/>
    </source>
</evidence>
<dbReference type="RefSeq" id="WP_149892021.1">
    <property type="nucleotide sequence ID" value="NZ_JBHUFA010000001.1"/>
</dbReference>
<dbReference type="Proteomes" id="UP001597327">
    <property type="component" value="Unassembled WGS sequence"/>
</dbReference>
<dbReference type="SUPFAM" id="SSF52540">
    <property type="entry name" value="P-loop containing nucleoside triphosphate hydrolases"/>
    <property type="match status" value="1"/>
</dbReference>
<sequence>MFHFRSDEKAATASAWTGDRNGLAVRGLGVTLGTRRILHDISLSARVGELTAIIGPNGSGKSTLLKAVTGEHAHDGEALLASVRVSPDNRRRLALMRGVLAQHTSVAFSLTVEEVVRLGVSVRGAHGPDAAMSVAEALEAVDLSGFAGRDYLKLSGGEQQRVQLARVLCQVGAPVGPQGPRWIFLDEPVSSLDIKHQLWVMRFVRDFAKRGGGVVAVMHDLNLTAMFADQVVALRQGRVHAAGTPQEVLTRALMSELYDCDVPVGEAPRDGSPFVLPHGARVSPGT</sequence>
<dbReference type="Pfam" id="PF00005">
    <property type="entry name" value="ABC_tran"/>
    <property type="match status" value="1"/>
</dbReference>
<keyword evidence="2" id="KW-0813">Transport</keyword>
<keyword evidence="9" id="KW-1185">Reference proteome</keyword>
<dbReference type="InterPro" id="IPR003439">
    <property type="entry name" value="ABC_transporter-like_ATP-bd"/>
</dbReference>
<dbReference type="PANTHER" id="PTHR42794:SF1">
    <property type="entry name" value="HEMIN IMPORT ATP-BINDING PROTEIN HMUV"/>
    <property type="match status" value="1"/>
</dbReference>
<dbReference type="PANTHER" id="PTHR42794">
    <property type="entry name" value="HEMIN IMPORT ATP-BINDING PROTEIN HMUV"/>
    <property type="match status" value="1"/>
</dbReference>
<comment type="similarity">
    <text evidence="1">Belongs to the ABC transporter superfamily.</text>
</comment>
<dbReference type="InterPro" id="IPR003593">
    <property type="entry name" value="AAA+_ATPase"/>
</dbReference>
<reference evidence="9" key="1">
    <citation type="journal article" date="2019" name="Int. J. Syst. Evol. Microbiol.">
        <title>The Global Catalogue of Microorganisms (GCM) 10K type strain sequencing project: providing services to taxonomists for standard genome sequencing and annotation.</title>
        <authorList>
            <consortium name="The Broad Institute Genomics Platform"/>
            <consortium name="The Broad Institute Genome Sequencing Center for Infectious Disease"/>
            <person name="Wu L."/>
            <person name="Ma J."/>
        </authorList>
    </citation>
    <scope>NUCLEOTIDE SEQUENCE [LARGE SCALE GENOMIC DNA]</scope>
    <source>
        <strain evidence="9">JCM 3369</strain>
    </source>
</reference>
<feature type="domain" description="ABC transporter" evidence="7">
    <location>
        <begin position="23"/>
        <end position="261"/>
    </location>
</feature>
<evidence type="ECO:0000256" key="6">
    <source>
        <dbReference type="ARBA" id="ARBA00037066"/>
    </source>
</evidence>
<comment type="function">
    <text evidence="6">Part of the ABC transporter complex HmuTUV involved in hemin import. Responsible for energy coupling to the transport system.</text>
</comment>
<dbReference type="InterPro" id="IPR027417">
    <property type="entry name" value="P-loop_NTPase"/>
</dbReference>
<organism evidence="8 9">
    <name type="scientific">Roseibium aestuarii</name>
    <dbReference type="NCBI Taxonomy" id="2600299"/>
    <lineage>
        <taxon>Bacteria</taxon>
        <taxon>Pseudomonadati</taxon>
        <taxon>Pseudomonadota</taxon>
        <taxon>Alphaproteobacteria</taxon>
        <taxon>Hyphomicrobiales</taxon>
        <taxon>Stappiaceae</taxon>
        <taxon>Roseibium</taxon>
    </lineage>
</organism>
<evidence type="ECO:0000256" key="3">
    <source>
        <dbReference type="ARBA" id="ARBA00022741"/>
    </source>
</evidence>
<dbReference type="InterPro" id="IPR017871">
    <property type="entry name" value="ABC_transporter-like_CS"/>
</dbReference>
<comment type="caution">
    <text evidence="8">The sequence shown here is derived from an EMBL/GenBank/DDBJ whole genome shotgun (WGS) entry which is preliminary data.</text>
</comment>
<dbReference type="EMBL" id="JBHUFA010000001">
    <property type="protein sequence ID" value="MFD1694088.1"/>
    <property type="molecule type" value="Genomic_DNA"/>
</dbReference>
<dbReference type="CDD" id="cd03214">
    <property type="entry name" value="ABC_Iron-Siderophores_B12_Hemin"/>
    <property type="match status" value="1"/>
</dbReference>